<feature type="non-terminal residue" evidence="1">
    <location>
        <position position="91"/>
    </location>
</feature>
<evidence type="ECO:0000313" key="1">
    <source>
        <dbReference type="EMBL" id="KAH7124845.1"/>
    </source>
</evidence>
<sequence>TTDLTTRNLLLQRQSEWENDLEATAVEINVKWFTHVIPNYPRRLTDLCSNEAGSVTAIYDEIETQTELKPVDVCPSRYNLDDLPTKTPLIS</sequence>
<gene>
    <name evidence="1" type="ORF">B0J13DRAFT_424716</name>
</gene>
<keyword evidence="2" id="KW-1185">Reference proteome</keyword>
<reference evidence="1" key="1">
    <citation type="journal article" date="2021" name="Nat. Commun.">
        <title>Genetic determinants of endophytism in the Arabidopsis root mycobiome.</title>
        <authorList>
            <person name="Mesny F."/>
            <person name="Miyauchi S."/>
            <person name="Thiergart T."/>
            <person name="Pickel B."/>
            <person name="Atanasova L."/>
            <person name="Karlsson M."/>
            <person name="Huettel B."/>
            <person name="Barry K.W."/>
            <person name="Haridas S."/>
            <person name="Chen C."/>
            <person name="Bauer D."/>
            <person name="Andreopoulos W."/>
            <person name="Pangilinan J."/>
            <person name="LaButti K."/>
            <person name="Riley R."/>
            <person name="Lipzen A."/>
            <person name="Clum A."/>
            <person name="Drula E."/>
            <person name="Henrissat B."/>
            <person name="Kohler A."/>
            <person name="Grigoriev I.V."/>
            <person name="Martin F.M."/>
            <person name="Hacquard S."/>
        </authorList>
    </citation>
    <scope>NUCLEOTIDE SEQUENCE</scope>
    <source>
        <strain evidence="1">MPI-CAGE-AT-0021</strain>
    </source>
</reference>
<name>A0A9P9DQG5_9HYPO</name>
<evidence type="ECO:0000313" key="2">
    <source>
        <dbReference type="Proteomes" id="UP000717696"/>
    </source>
</evidence>
<dbReference type="EMBL" id="JAGMUU010000024">
    <property type="protein sequence ID" value="KAH7124845.1"/>
    <property type="molecule type" value="Genomic_DNA"/>
</dbReference>
<dbReference type="OrthoDB" id="5104820at2759"/>
<accession>A0A9P9DQG5</accession>
<dbReference type="AlphaFoldDB" id="A0A9P9DQG5"/>
<comment type="caution">
    <text evidence="1">The sequence shown here is derived from an EMBL/GenBank/DDBJ whole genome shotgun (WGS) entry which is preliminary data.</text>
</comment>
<organism evidence="1 2">
    <name type="scientific">Dactylonectria estremocensis</name>
    <dbReference type="NCBI Taxonomy" id="1079267"/>
    <lineage>
        <taxon>Eukaryota</taxon>
        <taxon>Fungi</taxon>
        <taxon>Dikarya</taxon>
        <taxon>Ascomycota</taxon>
        <taxon>Pezizomycotina</taxon>
        <taxon>Sordariomycetes</taxon>
        <taxon>Hypocreomycetidae</taxon>
        <taxon>Hypocreales</taxon>
        <taxon>Nectriaceae</taxon>
        <taxon>Dactylonectria</taxon>
    </lineage>
</organism>
<proteinExistence type="predicted"/>
<protein>
    <submittedName>
        <fullName evidence="1">Uncharacterized protein</fullName>
    </submittedName>
</protein>
<dbReference type="Proteomes" id="UP000717696">
    <property type="component" value="Unassembled WGS sequence"/>
</dbReference>
<feature type="non-terminal residue" evidence="1">
    <location>
        <position position="1"/>
    </location>
</feature>